<keyword evidence="1" id="KW-1133">Transmembrane helix</keyword>
<feature type="transmembrane region" description="Helical" evidence="1">
    <location>
        <begin position="44"/>
        <end position="62"/>
    </location>
</feature>
<reference evidence="3 4" key="1">
    <citation type="submission" date="2024-07" db="EMBL/GenBank/DDBJ databases">
        <title>Section-level genome sequencing and comparative genomics of Aspergillus sections Usti and Cavernicolus.</title>
        <authorList>
            <consortium name="Lawrence Berkeley National Laboratory"/>
            <person name="Nybo J.L."/>
            <person name="Vesth T.C."/>
            <person name="Theobald S."/>
            <person name="Frisvad J.C."/>
            <person name="Larsen T.O."/>
            <person name="Kjaerboelling I."/>
            <person name="Rothschild-Mancinelli K."/>
            <person name="Lyhne E.K."/>
            <person name="Kogle M.E."/>
            <person name="Barry K."/>
            <person name="Clum A."/>
            <person name="Na H."/>
            <person name="Ledsgaard L."/>
            <person name="Lin J."/>
            <person name="Lipzen A."/>
            <person name="Kuo A."/>
            <person name="Riley R."/>
            <person name="Mondo S."/>
            <person name="Labutti K."/>
            <person name="Haridas S."/>
            <person name="Pangalinan J."/>
            <person name="Salamov A.A."/>
            <person name="Simmons B.A."/>
            <person name="Magnuson J.K."/>
            <person name="Chen J."/>
            <person name="Drula E."/>
            <person name="Henrissat B."/>
            <person name="Wiebenga A."/>
            <person name="Lubbers R.J."/>
            <person name="Gomes A.C."/>
            <person name="Makela M.R."/>
            <person name="Stajich J."/>
            <person name="Grigoriev I.V."/>
            <person name="Mortensen U.H."/>
            <person name="De Vries R.P."/>
            <person name="Baker S.E."/>
            <person name="Andersen M.R."/>
        </authorList>
    </citation>
    <scope>NUCLEOTIDE SEQUENCE [LARGE SCALE GENOMIC DNA]</scope>
    <source>
        <strain evidence="3 4">CBS 123904</strain>
    </source>
</reference>
<protein>
    <recommendedName>
        <fullName evidence="2">DUF6594 domain-containing protein</fullName>
    </recommendedName>
</protein>
<gene>
    <name evidence="3" type="ORF">BJY01DRAFT_247309</name>
</gene>
<dbReference type="Pfam" id="PF20237">
    <property type="entry name" value="DUF6594"/>
    <property type="match status" value="1"/>
</dbReference>
<dbReference type="InterPro" id="IPR046529">
    <property type="entry name" value="DUF6594"/>
</dbReference>
<evidence type="ECO:0000256" key="1">
    <source>
        <dbReference type="SAM" id="Phobius"/>
    </source>
</evidence>
<evidence type="ECO:0000313" key="4">
    <source>
        <dbReference type="Proteomes" id="UP001610446"/>
    </source>
</evidence>
<keyword evidence="1" id="KW-0472">Membrane</keyword>
<keyword evidence="4" id="KW-1185">Reference proteome</keyword>
<dbReference type="EMBL" id="JBFXLU010000064">
    <property type="protein sequence ID" value="KAL2846403.1"/>
    <property type="molecule type" value="Genomic_DNA"/>
</dbReference>
<evidence type="ECO:0000259" key="2">
    <source>
        <dbReference type="Pfam" id="PF20237"/>
    </source>
</evidence>
<dbReference type="Proteomes" id="UP001610446">
    <property type="component" value="Unassembled WGS sequence"/>
</dbReference>
<name>A0ABR4K5E5_9EURO</name>
<comment type="caution">
    <text evidence="3">The sequence shown here is derived from an EMBL/GenBank/DDBJ whole genome shotgun (WGS) entry which is preliminary data.</text>
</comment>
<sequence>MPIAPLWVLRYTELMTMKLVVVTVFTTFLLLALAYPRNARTQEAVAATAGYCAVLMVFLQFGTH</sequence>
<organism evidence="3 4">
    <name type="scientific">Aspergillus pseudoustus</name>
    <dbReference type="NCBI Taxonomy" id="1810923"/>
    <lineage>
        <taxon>Eukaryota</taxon>
        <taxon>Fungi</taxon>
        <taxon>Dikarya</taxon>
        <taxon>Ascomycota</taxon>
        <taxon>Pezizomycotina</taxon>
        <taxon>Eurotiomycetes</taxon>
        <taxon>Eurotiomycetidae</taxon>
        <taxon>Eurotiales</taxon>
        <taxon>Aspergillaceae</taxon>
        <taxon>Aspergillus</taxon>
        <taxon>Aspergillus subgen. Nidulantes</taxon>
    </lineage>
</organism>
<feature type="domain" description="DUF6594" evidence="2">
    <location>
        <begin position="1"/>
        <end position="56"/>
    </location>
</feature>
<proteinExistence type="predicted"/>
<evidence type="ECO:0000313" key="3">
    <source>
        <dbReference type="EMBL" id="KAL2846403.1"/>
    </source>
</evidence>
<accession>A0ABR4K5E5</accession>
<keyword evidence="1" id="KW-0812">Transmembrane</keyword>